<evidence type="ECO:0000313" key="2">
    <source>
        <dbReference type="Proteomes" id="UP000287144"/>
    </source>
</evidence>
<accession>A0A428SDY1</accession>
<reference evidence="1 2" key="1">
    <citation type="submission" date="2017-06" db="EMBL/GenBank/DDBJ databases">
        <title>Comparative genomic analysis of Ambrosia Fusariam Clade fungi.</title>
        <authorList>
            <person name="Stajich J.E."/>
            <person name="Carrillo J."/>
            <person name="Kijimoto T."/>
            <person name="Eskalen A."/>
            <person name="O'Donnell K."/>
            <person name="Kasson M."/>
        </authorList>
    </citation>
    <scope>NUCLEOTIDE SEQUENCE [LARGE SCALE GENOMIC DNA]</scope>
    <source>
        <strain evidence="1 2">NRRL62579</strain>
    </source>
</reference>
<proteinExistence type="predicted"/>
<dbReference type="InterPro" id="IPR011990">
    <property type="entry name" value="TPR-like_helical_dom_sf"/>
</dbReference>
<evidence type="ECO:0008006" key="3">
    <source>
        <dbReference type="Google" id="ProtNLM"/>
    </source>
</evidence>
<dbReference type="SUPFAM" id="SSF52540">
    <property type="entry name" value="P-loop containing nucleoside triphosphate hydrolases"/>
    <property type="match status" value="1"/>
</dbReference>
<gene>
    <name evidence="1" type="ORF">CEP52_015361</name>
</gene>
<dbReference type="SMART" id="SM00028">
    <property type="entry name" value="TPR"/>
    <property type="match status" value="3"/>
</dbReference>
<dbReference type="Proteomes" id="UP000287144">
    <property type="component" value="Unassembled WGS sequence"/>
</dbReference>
<dbReference type="InterPro" id="IPR027417">
    <property type="entry name" value="P-loop_NTPase"/>
</dbReference>
<organism evidence="1 2">
    <name type="scientific">Fusarium oligoseptatum</name>
    <dbReference type="NCBI Taxonomy" id="2604345"/>
    <lineage>
        <taxon>Eukaryota</taxon>
        <taxon>Fungi</taxon>
        <taxon>Dikarya</taxon>
        <taxon>Ascomycota</taxon>
        <taxon>Pezizomycotina</taxon>
        <taxon>Sordariomycetes</taxon>
        <taxon>Hypocreomycetidae</taxon>
        <taxon>Hypocreales</taxon>
        <taxon>Nectriaceae</taxon>
        <taxon>Fusarium</taxon>
        <taxon>Fusarium solani species complex</taxon>
    </lineage>
</organism>
<name>A0A428SDY1_9HYPO</name>
<keyword evidence="2" id="KW-1185">Reference proteome</keyword>
<dbReference type="STRING" id="1325735.A0A428SDY1"/>
<dbReference type="SUPFAM" id="SSF48452">
    <property type="entry name" value="TPR-like"/>
    <property type="match status" value="1"/>
</dbReference>
<protein>
    <recommendedName>
        <fullName evidence="3">TPR-like protein</fullName>
    </recommendedName>
</protein>
<evidence type="ECO:0000313" key="1">
    <source>
        <dbReference type="EMBL" id="RSL87980.1"/>
    </source>
</evidence>
<dbReference type="InterPro" id="IPR019734">
    <property type="entry name" value="TPR_rpt"/>
</dbReference>
<comment type="caution">
    <text evidence="1">The sequence shown here is derived from an EMBL/GenBank/DDBJ whole genome shotgun (WGS) entry which is preliminary data.</text>
</comment>
<sequence length="837" mass="94620">MSNPSVLSAASNDHVASPEVAALLEQWDKAVKESMNKLQPRERDEIMRFHESTDLEADLQQKLRLSAQGKLKKILPQISPFFGALEQLRLLFTASMPAKSWPLTIVSGGAYLVVKQFAEYDEASNKIIVVLEKFRKQLVLFKSFSAHLDEKLCREGLVEMFIALINFWAESVGVLRRIGEGARPDRLDRLDQQVGAAMQKMEDSITFLKQLQESRVGLSDNVAKAQTKVLEQSTLKDAAEGAENNRNFLVLREWLENTSKRWLMIYDNVNDFRLLDEFCPPETGSMIVTSRFYSVSYAFLDDDATRISLQKFGLDDSLHLFNRYRKLRDPDNDTTADLNETKELLESIDGLALGIKQMAFYIVSKGLSVSEFLDEYNGMAKYVLNRQAPDDRHSLGTLWNMQFEDIKQTNAAKLLGILSMAGPDGFPRELLKLDDPPDEEVAGWVEFCADREDPVGLLEPSSLQEAFDGLLFLLSKRFPHATASEGLWKHWAVCSRYVTHVAALAHAFKNSQERPRPIRPSTAFVKLMTDATWYLFEIGELNESKALLDIADEACPNKQSLQYAYICNVYVAIAVDKNDMEMGRTYSEKAIAIREAQLSPTDANLALSYNNFANTLNNEGKFSEALAHYTMANNILSDVEGTEMTVYGALAQLNMARSFAFKGEADKAIALFKSSGEFFYKKSHNMFLIGVEYTWASFLLKCNDPLAALGKLKVACDMAKDLIPFSMTLSGIYYKLGVTQLEMGLPMEAKDNFGHSLQLAELHRREGEIARSARQLAALIRSDPQSGEAEKKEAEELSERAEKIKNAHWKAIEKFVPRDEDMEEEEKYNWLVAAWYR</sequence>
<dbReference type="AlphaFoldDB" id="A0A428SDY1"/>
<dbReference type="Gene3D" id="1.25.40.10">
    <property type="entry name" value="Tetratricopeptide repeat domain"/>
    <property type="match status" value="1"/>
</dbReference>
<dbReference type="Gene3D" id="3.40.50.300">
    <property type="entry name" value="P-loop containing nucleotide triphosphate hydrolases"/>
    <property type="match status" value="1"/>
</dbReference>
<dbReference type="EMBL" id="NKCK01000269">
    <property type="protein sequence ID" value="RSL87980.1"/>
    <property type="molecule type" value="Genomic_DNA"/>
</dbReference>